<evidence type="ECO:0000313" key="2">
    <source>
        <dbReference type="EMBL" id="CAD9310872.1"/>
    </source>
</evidence>
<gene>
    <name evidence="2" type="ORF">GOCE00092_LOCUS26728</name>
</gene>
<dbReference type="EMBL" id="HBGK01050767">
    <property type="protein sequence ID" value="CAD9310872.1"/>
    <property type="molecule type" value="Transcribed_RNA"/>
</dbReference>
<dbReference type="AlphaFoldDB" id="A0A7S1VTL6"/>
<protein>
    <submittedName>
        <fullName evidence="2">Uncharacterized protein</fullName>
    </submittedName>
</protein>
<feature type="compositionally biased region" description="Basic and acidic residues" evidence="1">
    <location>
        <begin position="97"/>
        <end position="113"/>
    </location>
</feature>
<feature type="region of interest" description="Disordered" evidence="1">
    <location>
        <begin position="94"/>
        <end position="113"/>
    </location>
</feature>
<proteinExistence type="predicted"/>
<accession>A0A7S1VTL6</accession>
<evidence type="ECO:0000256" key="1">
    <source>
        <dbReference type="SAM" id="MobiDB-lite"/>
    </source>
</evidence>
<name>A0A7S1VTL6_9STRA</name>
<reference evidence="2" key="1">
    <citation type="submission" date="2021-01" db="EMBL/GenBank/DDBJ databases">
        <authorList>
            <person name="Corre E."/>
            <person name="Pelletier E."/>
            <person name="Niang G."/>
            <person name="Scheremetjew M."/>
            <person name="Finn R."/>
            <person name="Kale V."/>
            <person name="Holt S."/>
            <person name="Cochrane G."/>
            <person name="Meng A."/>
            <person name="Brown T."/>
            <person name="Cohen L."/>
        </authorList>
    </citation>
    <scope>NUCLEOTIDE SEQUENCE</scope>
    <source>
        <strain evidence="2">CCMP 410</strain>
    </source>
</reference>
<organism evidence="2">
    <name type="scientific">Grammatophora oceanica</name>
    <dbReference type="NCBI Taxonomy" id="210454"/>
    <lineage>
        <taxon>Eukaryota</taxon>
        <taxon>Sar</taxon>
        <taxon>Stramenopiles</taxon>
        <taxon>Ochrophyta</taxon>
        <taxon>Bacillariophyta</taxon>
        <taxon>Fragilariophyceae</taxon>
        <taxon>Fragilariophycidae</taxon>
        <taxon>Rhabdonematales</taxon>
        <taxon>Grammatophoraceae</taxon>
        <taxon>Grammatophora</taxon>
    </lineage>
</organism>
<sequence>MRAAKIENFLQIKKWNWVKDLVVVQYEQMLAEGTEALIAQIENITTYKGVTQLQRNCTTPSPPQNRSKRELNPDMIEWISDNINWEAEESIGYKKWPKPEKKKKDASSISENK</sequence>